<dbReference type="RefSeq" id="WP_121920850.1">
    <property type="nucleotide sequence ID" value="NZ_CP034145.1"/>
</dbReference>
<dbReference type="InterPro" id="IPR004113">
    <property type="entry name" value="FAD-bd_oxidored_4_C"/>
</dbReference>
<feature type="compositionally biased region" description="Basic and acidic residues" evidence="8">
    <location>
        <begin position="22"/>
        <end position="41"/>
    </location>
</feature>
<evidence type="ECO:0000313" key="11">
    <source>
        <dbReference type="EMBL" id="RMB13793.1"/>
    </source>
</evidence>
<evidence type="ECO:0000256" key="6">
    <source>
        <dbReference type="ARBA" id="ARBA00023002"/>
    </source>
</evidence>
<evidence type="ECO:0000256" key="8">
    <source>
        <dbReference type="SAM" id="MobiDB-lite"/>
    </source>
</evidence>
<dbReference type="PANTHER" id="PTHR11748:SF111">
    <property type="entry name" value="D-LACTATE DEHYDROGENASE, MITOCHONDRIAL-RELATED"/>
    <property type="match status" value="1"/>
</dbReference>
<dbReference type="SUPFAM" id="SSF56176">
    <property type="entry name" value="FAD-binding/transporter-associated domain-like"/>
    <property type="match status" value="1"/>
</dbReference>
<reference evidence="10 13" key="2">
    <citation type="submission" date="2018-07" db="EMBL/GenBank/DDBJ databases">
        <title>Genome sequences of Haloplanus aerogenes JCM 16430T.</title>
        <authorList>
            <person name="Kim Y.B."/>
            <person name="Roh S.W."/>
        </authorList>
    </citation>
    <scope>NUCLEOTIDE SEQUENCE [LARGE SCALE GENOMIC DNA]</scope>
    <source>
        <strain evidence="10 13">JCM 16430</strain>
    </source>
</reference>
<dbReference type="EMBL" id="REFS01000004">
    <property type="protein sequence ID" value="RMB13793.1"/>
    <property type="molecule type" value="Genomic_DNA"/>
</dbReference>
<sequence length="464" mass="49630">MHHDTAFLDDLGLASDQMSVTDADREQRSHDWGTPREDGVRPDVVVWPESTEDVASILQAATEHGVPVTPYAAGTSLEGNAVPIEGGITLDMTRMDAVLDVRPDDLQVDVQPGIFGDDVNEAVAKHGLFLPSLPSSGAISTIGGMLANDASGMKTVKYGEVSDWVLGMEVVLPTGEVITTGSRAVKTSSGYNLGDLIVGSEGTLGVITRATIKLAGRPAQIRGGRAHFETLDDAAEAVFDAVRSGVDVAKIELIDRLSAAISNAHLDTDLPDVPMVFVEFHANHGIEEEIDFCRSVFEAHDVTSFEVAENDRGMDELWQARRELADAFEPYDDDLSPLTPGDVTVPISKYPEITRYAKQLGEEEDFLVACLGHAGDGNLHYIIMVDPDDPEDVAHGKEVSRKIVERAIELGGTSTGEHGIGLGKQDYLAAEHGEAAVDAMRSIKRALDPAGIMNPGKVFDGPDA</sequence>
<dbReference type="EC" id="1.1.2.4" evidence="7"/>
<dbReference type="GeneID" id="38470864"/>
<dbReference type="GO" id="GO:0008720">
    <property type="term" value="F:D-lactate dehydrogenase (NAD+) activity"/>
    <property type="evidence" value="ECO:0007669"/>
    <property type="project" value="TreeGrafter"/>
</dbReference>
<dbReference type="InterPro" id="IPR016171">
    <property type="entry name" value="Vanillyl_alc_oxidase_C-sub2"/>
</dbReference>
<dbReference type="PANTHER" id="PTHR11748">
    <property type="entry name" value="D-LACTATE DEHYDROGENASE"/>
    <property type="match status" value="1"/>
</dbReference>
<dbReference type="Gene3D" id="1.10.45.10">
    <property type="entry name" value="Vanillyl-alcohol Oxidase, Chain A, domain 4"/>
    <property type="match status" value="1"/>
</dbReference>
<evidence type="ECO:0000313" key="12">
    <source>
        <dbReference type="Proteomes" id="UP000277326"/>
    </source>
</evidence>
<comment type="cofactor">
    <cofactor evidence="1">
        <name>FAD</name>
        <dbReference type="ChEBI" id="CHEBI:57692"/>
    </cofactor>
</comment>
<dbReference type="InterPro" id="IPR016166">
    <property type="entry name" value="FAD-bd_PCMH"/>
</dbReference>
<evidence type="ECO:0000256" key="3">
    <source>
        <dbReference type="ARBA" id="ARBA00022630"/>
    </source>
</evidence>
<evidence type="ECO:0000256" key="4">
    <source>
        <dbReference type="ARBA" id="ARBA00022827"/>
    </source>
</evidence>
<reference evidence="11 12" key="1">
    <citation type="journal article" date="2015" name="Stand. Genomic Sci.">
        <title>Genomic Encyclopedia of Bacterial and Archaeal Type Strains, Phase III: the genomes of soil and plant-associated and newly described type strains.</title>
        <authorList>
            <person name="Whitman W.B."/>
            <person name="Woyke T."/>
            <person name="Klenk H.P."/>
            <person name="Zhou Y."/>
            <person name="Lilburn T.G."/>
            <person name="Beck B.J."/>
            <person name="De Vos P."/>
            <person name="Vandamme P."/>
            <person name="Eisen J.A."/>
            <person name="Garrity G."/>
            <person name="Hugenholtz P."/>
            <person name="Kyrpides N.C."/>
        </authorList>
    </citation>
    <scope>NUCLEOTIDE SEQUENCE [LARGE SCALE GENOMIC DNA]</scope>
    <source>
        <strain evidence="11 12">CGMCC 1.10124</strain>
    </source>
</reference>
<organism evidence="11 12">
    <name type="scientific">Haloplanus aerogenes</name>
    <dbReference type="NCBI Taxonomy" id="660522"/>
    <lineage>
        <taxon>Archaea</taxon>
        <taxon>Methanobacteriati</taxon>
        <taxon>Methanobacteriota</taxon>
        <taxon>Stenosarchaea group</taxon>
        <taxon>Halobacteria</taxon>
        <taxon>Halobacteriales</taxon>
        <taxon>Haloferacaceae</taxon>
        <taxon>Haloplanus</taxon>
    </lineage>
</organism>
<dbReference type="AlphaFoldDB" id="A0A3M0DEI4"/>
<protein>
    <recommendedName>
        <fullName evidence="7">D-lactate dehydrogenase (cytochrome)</fullName>
        <ecNumber evidence="7">1.1.2.4</ecNumber>
    </recommendedName>
</protein>
<keyword evidence="6" id="KW-0560">Oxidoreductase</keyword>
<dbReference type="FunFam" id="1.10.45.10:FF:000001">
    <property type="entry name" value="D-lactate dehydrogenase mitochondrial"/>
    <property type="match status" value="1"/>
</dbReference>
<dbReference type="Gene3D" id="3.30.70.2740">
    <property type="match status" value="1"/>
</dbReference>
<dbReference type="Pfam" id="PF02913">
    <property type="entry name" value="FAD-oxidase_C"/>
    <property type="match status" value="1"/>
</dbReference>
<keyword evidence="13" id="KW-1185">Reference proteome</keyword>
<evidence type="ECO:0000313" key="10">
    <source>
        <dbReference type="EMBL" id="AZH24990.1"/>
    </source>
</evidence>
<dbReference type="Gene3D" id="3.30.465.10">
    <property type="match status" value="1"/>
</dbReference>
<dbReference type="SUPFAM" id="SSF55103">
    <property type="entry name" value="FAD-linked oxidases, C-terminal domain"/>
    <property type="match status" value="1"/>
</dbReference>
<dbReference type="InterPro" id="IPR016164">
    <property type="entry name" value="FAD-linked_Oxase-like_C"/>
</dbReference>
<evidence type="ECO:0000313" key="13">
    <source>
        <dbReference type="Proteomes" id="UP000282007"/>
    </source>
</evidence>
<dbReference type="InterPro" id="IPR016169">
    <property type="entry name" value="FAD-bd_PCMH_sub2"/>
</dbReference>
<dbReference type="KEGG" id="haer:DU502_06220"/>
<feature type="domain" description="FAD-binding PCMH-type" evidence="9">
    <location>
        <begin position="38"/>
        <end position="217"/>
    </location>
</feature>
<dbReference type="Proteomes" id="UP000277326">
    <property type="component" value="Unassembled WGS sequence"/>
</dbReference>
<feature type="region of interest" description="Disordered" evidence="8">
    <location>
        <begin position="19"/>
        <end position="41"/>
    </location>
</feature>
<evidence type="ECO:0000256" key="7">
    <source>
        <dbReference type="ARBA" id="ARBA00038897"/>
    </source>
</evidence>
<dbReference type="InterPro" id="IPR006094">
    <property type="entry name" value="Oxid_FAD_bind_N"/>
</dbReference>
<dbReference type="FunFam" id="3.30.70.2740:FF:000001">
    <property type="entry name" value="D-lactate dehydrogenase mitochondrial"/>
    <property type="match status" value="1"/>
</dbReference>
<evidence type="ECO:0000256" key="5">
    <source>
        <dbReference type="ARBA" id="ARBA00022946"/>
    </source>
</evidence>
<dbReference type="GO" id="GO:0004458">
    <property type="term" value="F:D-lactate dehydrogenase (cytochrome) activity"/>
    <property type="evidence" value="ECO:0007669"/>
    <property type="project" value="UniProtKB-EC"/>
</dbReference>
<dbReference type="OrthoDB" id="26910at2157"/>
<comment type="similarity">
    <text evidence="2">Belongs to the FAD-binding oxidoreductase/transferase type 4 family.</text>
</comment>
<proteinExistence type="inferred from homology"/>
<dbReference type="PROSITE" id="PS51387">
    <property type="entry name" value="FAD_PCMH"/>
    <property type="match status" value="1"/>
</dbReference>
<evidence type="ECO:0000259" key="9">
    <source>
        <dbReference type="PROSITE" id="PS51387"/>
    </source>
</evidence>
<dbReference type="GO" id="GO:0071949">
    <property type="term" value="F:FAD binding"/>
    <property type="evidence" value="ECO:0007669"/>
    <property type="project" value="InterPro"/>
</dbReference>
<dbReference type="EMBL" id="CP034145">
    <property type="protein sequence ID" value="AZH24990.1"/>
    <property type="molecule type" value="Genomic_DNA"/>
</dbReference>
<accession>A0A3M0DEI4</accession>
<dbReference type="InterPro" id="IPR036318">
    <property type="entry name" value="FAD-bd_PCMH-like_sf"/>
</dbReference>
<evidence type="ECO:0000256" key="1">
    <source>
        <dbReference type="ARBA" id="ARBA00001974"/>
    </source>
</evidence>
<dbReference type="Pfam" id="PF01565">
    <property type="entry name" value="FAD_binding_4"/>
    <property type="match status" value="1"/>
</dbReference>
<evidence type="ECO:0000256" key="2">
    <source>
        <dbReference type="ARBA" id="ARBA00008000"/>
    </source>
</evidence>
<keyword evidence="3" id="KW-0285">Flavoprotein</keyword>
<gene>
    <name evidence="11" type="ORF">ATH50_2235</name>
    <name evidence="10" type="ORF">DU502_06220</name>
</gene>
<dbReference type="GO" id="GO:1903457">
    <property type="term" value="P:lactate catabolic process"/>
    <property type="evidence" value="ECO:0007669"/>
    <property type="project" value="TreeGrafter"/>
</dbReference>
<dbReference type="Proteomes" id="UP000282007">
    <property type="component" value="Chromosome"/>
</dbReference>
<keyword evidence="4" id="KW-0274">FAD</keyword>
<name>A0A3M0DEI4_9EURY</name>
<keyword evidence="5" id="KW-0809">Transit peptide</keyword>
<reference evidence="11" key="3">
    <citation type="submission" date="2018-10" db="EMBL/GenBank/DDBJ databases">
        <authorList>
            <person name="Whitman W."/>
            <person name="Huntemann M."/>
            <person name="Clum A."/>
            <person name="Pillay M."/>
            <person name="Palaniappan K."/>
            <person name="Varghese N."/>
            <person name="Mikhailova N."/>
            <person name="Stamatis D."/>
            <person name="Reddy T."/>
            <person name="Daum C."/>
            <person name="Shapiro N."/>
            <person name="Ivanova N."/>
            <person name="Kyrpides N."/>
            <person name="Woyke T."/>
        </authorList>
    </citation>
    <scope>NUCLEOTIDE SEQUENCE</scope>
    <source>
        <strain evidence="11">CGMCC 1.10124</strain>
    </source>
</reference>